<reference evidence="11 12" key="1">
    <citation type="submission" date="2024-06" db="EMBL/GenBank/DDBJ databases">
        <title>Genomic Encyclopedia of Type Strains, Phase IV (KMG-IV): sequencing the most valuable type-strain genomes for metagenomic binning, comparative biology and taxonomic classification.</title>
        <authorList>
            <person name="Goeker M."/>
        </authorList>
    </citation>
    <scope>NUCLEOTIDE SEQUENCE [LARGE SCALE GENOMIC DNA]</scope>
    <source>
        <strain evidence="11 12">DSM 28303</strain>
    </source>
</reference>
<evidence type="ECO:0000313" key="12">
    <source>
        <dbReference type="Proteomes" id="UP001549122"/>
    </source>
</evidence>
<comment type="pathway">
    <text evidence="10">Polyol metabolism; 1,2-propanediol degradation.</text>
</comment>
<evidence type="ECO:0000256" key="3">
    <source>
        <dbReference type="ARBA" id="ARBA00012206"/>
    </source>
</evidence>
<dbReference type="PIRSF" id="PIRSF010130">
    <property type="entry name" value="PduL"/>
    <property type="match status" value="1"/>
</dbReference>
<comment type="cofactor">
    <cofactor evidence="1">
        <name>Zn(2+)</name>
        <dbReference type="ChEBI" id="CHEBI:29105"/>
    </cofactor>
</comment>
<evidence type="ECO:0000256" key="7">
    <source>
        <dbReference type="ARBA" id="ARBA00022833"/>
    </source>
</evidence>
<keyword evidence="7" id="KW-0862">Zinc</keyword>
<keyword evidence="6" id="KW-0479">Metal-binding</keyword>
<evidence type="ECO:0000256" key="1">
    <source>
        <dbReference type="ARBA" id="ARBA00001947"/>
    </source>
</evidence>
<keyword evidence="8 10" id="KW-0012">Acyltransferase</keyword>
<evidence type="ECO:0000256" key="6">
    <source>
        <dbReference type="ARBA" id="ARBA00022723"/>
    </source>
</evidence>
<evidence type="ECO:0000313" key="11">
    <source>
        <dbReference type="EMBL" id="MET3559050.1"/>
    </source>
</evidence>
<dbReference type="EC" id="2.3.1.222" evidence="3 10"/>
<gene>
    <name evidence="11" type="ORF">ABID29_002199</name>
</gene>
<dbReference type="PANTHER" id="PTHR39453">
    <property type="entry name" value="PHOSPHATE PROPANOYLTRANSFERASE"/>
    <property type="match status" value="1"/>
</dbReference>
<evidence type="ECO:0000256" key="9">
    <source>
        <dbReference type="ARBA" id="ARBA00047589"/>
    </source>
</evidence>
<keyword evidence="5 10" id="KW-0808">Transferase</keyword>
<dbReference type="NCBIfam" id="NF011652">
    <property type="entry name" value="PRK15070.1"/>
    <property type="match status" value="1"/>
</dbReference>
<dbReference type="PANTHER" id="PTHR39453:SF1">
    <property type="entry name" value="PHOSPHATE PROPANOYLTRANSFERASE"/>
    <property type="match status" value="1"/>
</dbReference>
<sequence>MEELEELFYQVIDHLGGYSKDVQPRVTSPQKVEAKLEHPSNIEGFSIPLGVSNRHIHLSQQDADQLFGQGYEFQRLKELSQPGQYAMQECLLVAGPRGVLEKVRILGPVRSDSQVELLASDCYKIGVQAPLRLSGDVSGTPGCTLIGPKGSVQLSRGCIVAKRHIHMSPGDAKAYGVVDGQEVSLECPGTRRGILQDVTIRVHESFRLECHLDTEEANALGVSAKHKLKLIK</sequence>
<comment type="catalytic activity">
    <reaction evidence="9 10">
        <text>propanoyl-CoA + phosphate = propanoyl phosphate + CoA</text>
        <dbReference type="Rhea" id="RHEA:28046"/>
        <dbReference type="ChEBI" id="CHEBI:43474"/>
        <dbReference type="ChEBI" id="CHEBI:57287"/>
        <dbReference type="ChEBI" id="CHEBI:57392"/>
        <dbReference type="ChEBI" id="CHEBI:58933"/>
        <dbReference type="EC" id="2.3.1.222"/>
    </reaction>
</comment>
<comment type="caution">
    <text evidence="11">The sequence shown here is derived from an EMBL/GenBank/DDBJ whole genome shotgun (WGS) entry which is preliminary data.</text>
</comment>
<dbReference type="EMBL" id="JBEPLO010000032">
    <property type="protein sequence ID" value="MET3559050.1"/>
    <property type="molecule type" value="Genomic_DNA"/>
</dbReference>
<comment type="similarity">
    <text evidence="2 10">Belongs to the PduL family.</text>
</comment>
<evidence type="ECO:0000256" key="4">
    <source>
        <dbReference type="ARBA" id="ARBA00020837"/>
    </source>
</evidence>
<accession>A0ABV2FKF0</accession>
<dbReference type="InterPro" id="IPR008300">
    <property type="entry name" value="PTAC"/>
</dbReference>
<organism evidence="11 12">
    <name type="scientific">Streptococcus rupicaprae</name>
    <dbReference type="NCBI Taxonomy" id="759619"/>
    <lineage>
        <taxon>Bacteria</taxon>
        <taxon>Bacillati</taxon>
        <taxon>Bacillota</taxon>
        <taxon>Bacilli</taxon>
        <taxon>Lactobacillales</taxon>
        <taxon>Streptococcaceae</taxon>
        <taxon>Streptococcus</taxon>
    </lineage>
</organism>
<evidence type="ECO:0000256" key="5">
    <source>
        <dbReference type="ARBA" id="ARBA00022679"/>
    </source>
</evidence>
<keyword evidence="12" id="KW-1185">Reference proteome</keyword>
<dbReference type="Proteomes" id="UP001549122">
    <property type="component" value="Unassembled WGS sequence"/>
</dbReference>
<comment type="function">
    <text evidence="10">Involved in 1,2-propanediol (1,2-PD) degradation by catalyzing the conversion of propanoyl-CoA to propanoyl-phosphate.</text>
</comment>
<dbReference type="RefSeq" id="WP_354366143.1">
    <property type="nucleotide sequence ID" value="NZ_JBEPLO010000032.1"/>
</dbReference>
<evidence type="ECO:0000256" key="2">
    <source>
        <dbReference type="ARBA" id="ARBA00007342"/>
    </source>
</evidence>
<dbReference type="Pfam" id="PF06130">
    <property type="entry name" value="PTAC"/>
    <property type="match status" value="1"/>
</dbReference>
<evidence type="ECO:0000256" key="8">
    <source>
        <dbReference type="ARBA" id="ARBA00023315"/>
    </source>
</evidence>
<protein>
    <recommendedName>
        <fullName evidence="4 10">Phosphate propanoyltransferase</fullName>
        <ecNumber evidence="3 10">2.3.1.222</ecNumber>
    </recommendedName>
</protein>
<name>A0ABV2FKF0_9STRE</name>
<evidence type="ECO:0000256" key="10">
    <source>
        <dbReference type="PIRNR" id="PIRNR010130"/>
    </source>
</evidence>
<proteinExistence type="inferred from homology"/>